<reference evidence="4" key="1">
    <citation type="journal article" date="2019" name="Int. J. Syst. Evol. Microbiol.">
        <title>The Global Catalogue of Microorganisms (GCM) 10K type strain sequencing project: providing services to taxonomists for standard genome sequencing and annotation.</title>
        <authorList>
            <consortium name="The Broad Institute Genomics Platform"/>
            <consortium name="The Broad Institute Genome Sequencing Center for Infectious Disease"/>
            <person name="Wu L."/>
            <person name="Ma J."/>
        </authorList>
    </citation>
    <scope>NUCLEOTIDE SEQUENCE [LARGE SCALE GENOMIC DNA]</scope>
    <source>
        <strain evidence="4">JCM 9373</strain>
    </source>
</reference>
<evidence type="ECO:0000313" key="4">
    <source>
        <dbReference type="Proteomes" id="UP001500320"/>
    </source>
</evidence>
<evidence type="ECO:0000256" key="2">
    <source>
        <dbReference type="SAM" id="Phobius"/>
    </source>
</evidence>
<keyword evidence="4" id="KW-1185">Reference proteome</keyword>
<feature type="region of interest" description="Disordered" evidence="1">
    <location>
        <begin position="43"/>
        <end position="88"/>
    </location>
</feature>
<organism evidence="3 4">
    <name type="scientific">Planomonospora alba</name>
    <dbReference type="NCBI Taxonomy" id="161354"/>
    <lineage>
        <taxon>Bacteria</taxon>
        <taxon>Bacillati</taxon>
        <taxon>Actinomycetota</taxon>
        <taxon>Actinomycetes</taxon>
        <taxon>Streptosporangiales</taxon>
        <taxon>Streptosporangiaceae</taxon>
        <taxon>Planomonospora</taxon>
    </lineage>
</organism>
<sequence>MNPLLVLQTLSVWLLSDGGALTATAVAGLGALLLAWALRALPSSAGTRTDPRPPGGGRATRPVPVRQCDPGAPGRPRPRAPSAGPAPA</sequence>
<evidence type="ECO:0000256" key="1">
    <source>
        <dbReference type="SAM" id="MobiDB-lite"/>
    </source>
</evidence>
<keyword evidence="2" id="KW-0472">Membrane</keyword>
<accession>A0ABP6NYS9</accession>
<dbReference type="RefSeq" id="WP_344865412.1">
    <property type="nucleotide sequence ID" value="NZ_BAAAUT010000069.1"/>
</dbReference>
<dbReference type="EMBL" id="BAAAUT010000069">
    <property type="protein sequence ID" value="GAA3161047.1"/>
    <property type="molecule type" value="Genomic_DNA"/>
</dbReference>
<feature type="transmembrane region" description="Helical" evidence="2">
    <location>
        <begin position="20"/>
        <end position="38"/>
    </location>
</feature>
<proteinExistence type="predicted"/>
<keyword evidence="2" id="KW-0812">Transmembrane</keyword>
<protein>
    <submittedName>
        <fullName evidence="3">Uncharacterized protein</fullName>
    </submittedName>
</protein>
<keyword evidence="2" id="KW-1133">Transmembrane helix</keyword>
<evidence type="ECO:0000313" key="3">
    <source>
        <dbReference type="EMBL" id="GAA3161047.1"/>
    </source>
</evidence>
<gene>
    <name evidence="3" type="ORF">GCM10010466_59960</name>
</gene>
<name>A0ABP6NYS9_9ACTN</name>
<comment type="caution">
    <text evidence="3">The sequence shown here is derived from an EMBL/GenBank/DDBJ whole genome shotgun (WGS) entry which is preliminary data.</text>
</comment>
<dbReference type="InterPro" id="IPR045635">
    <property type="entry name" value="DUF6412"/>
</dbReference>
<dbReference type="Pfam" id="PF19950">
    <property type="entry name" value="DUF6412"/>
    <property type="match status" value="1"/>
</dbReference>
<feature type="compositionally biased region" description="Low complexity" evidence="1">
    <location>
        <begin position="59"/>
        <end position="88"/>
    </location>
</feature>
<dbReference type="Proteomes" id="UP001500320">
    <property type="component" value="Unassembled WGS sequence"/>
</dbReference>